<dbReference type="EMBL" id="JAUSWN010000009">
    <property type="protein sequence ID" value="MDQ0479572.1"/>
    <property type="molecule type" value="Genomic_DNA"/>
</dbReference>
<evidence type="ECO:0000256" key="2">
    <source>
        <dbReference type="ARBA" id="ARBA00005752"/>
    </source>
</evidence>
<reference evidence="10 11" key="1">
    <citation type="submission" date="2023-07" db="EMBL/GenBank/DDBJ databases">
        <title>Genomic Encyclopedia of Type Strains, Phase IV (KMG-IV): sequencing the most valuable type-strain genomes for metagenomic binning, comparative biology and taxonomic classification.</title>
        <authorList>
            <person name="Goeker M."/>
        </authorList>
    </citation>
    <scope>NUCLEOTIDE SEQUENCE [LARGE SCALE GENOMIC DNA]</scope>
    <source>
        <strain evidence="10 11">DSM 1400</strain>
    </source>
</reference>
<dbReference type="InterPro" id="IPR051786">
    <property type="entry name" value="ASN_synthetase/amidase"/>
</dbReference>
<evidence type="ECO:0000259" key="9">
    <source>
        <dbReference type="PROSITE" id="PS51278"/>
    </source>
</evidence>
<dbReference type="RefSeq" id="WP_307355583.1">
    <property type="nucleotide sequence ID" value="NZ_BAAACJ010000033.1"/>
</dbReference>
<keyword evidence="4" id="KW-0547">Nucleotide-binding</keyword>
<keyword evidence="7" id="KW-0315">Glutamine amidotransferase</keyword>
<dbReference type="Pfam" id="PF13537">
    <property type="entry name" value="GATase_7"/>
    <property type="match status" value="1"/>
</dbReference>
<gene>
    <name evidence="10" type="ORF">QOZ93_001313</name>
</gene>
<name>A0ABU0JR50_HATLI</name>
<dbReference type="SUPFAM" id="SSF56235">
    <property type="entry name" value="N-terminal nucleophile aminohydrolases (Ntn hydrolases)"/>
    <property type="match status" value="1"/>
</dbReference>
<dbReference type="InterPro" id="IPR033738">
    <property type="entry name" value="AsnB_N"/>
</dbReference>
<keyword evidence="6" id="KW-0061">Asparagine biosynthesis</keyword>
<dbReference type="PROSITE" id="PS51278">
    <property type="entry name" value="GATASE_TYPE_2"/>
    <property type="match status" value="1"/>
</dbReference>
<keyword evidence="10" id="KW-0436">Ligase</keyword>
<comment type="catalytic activity">
    <reaction evidence="8">
        <text>L-aspartate + L-glutamine + ATP + H2O = L-asparagine + L-glutamate + AMP + diphosphate + H(+)</text>
        <dbReference type="Rhea" id="RHEA:12228"/>
        <dbReference type="ChEBI" id="CHEBI:15377"/>
        <dbReference type="ChEBI" id="CHEBI:15378"/>
        <dbReference type="ChEBI" id="CHEBI:29985"/>
        <dbReference type="ChEBI" id="CHEBI:29991"/>
        <dbReference type="ChEBI" id="CHEBI:30616"/>
        <dbReference type="ChEBI" id="CHEBI:33019"/>
        <dbReference type="ChEBI" id="CHEBI:58048"/>
        <dbReference type="ChEBI" id="CHEBI:58359"/>
        <dbReference type="ChEBI" id="CHEBI:456215"/>
        <dbReference type="EC" id="6.3.5.4"/>
    </reaction>
</comment>
<comment type="pathway">
    <text evidence="1">Amino-acid biosynthesis; L-asparagine biosynthesis; L-asparagine from L-aspartate (L-Gln route): step 1/1.</text>
</comment>
<evidence type="ECO:0000256" key="5">
    <source>
        <dbReference type="ARBA" id="ARBA00022840"/>
    </source>
</evidence>
<dbReference type="InterPro" id="IPR006426">
    <property type="entry name" value="Asn_synth_AEB"/>
</dbReference>
<dbReference type="Pfam" id="PF00733">
    <property type="entry name" value="Asn_synthase"/>
    <property type="match status" value="1"/>
</dbReference>
<dbReference type="Proteomes" id="UP001224418">
    <property type="component" value="Unassembled WGS sequence"/>
</dbReference>
<feature type="domain" description="Glutamine amidotransferase type-2" evidence="9">
    <location>
        <begin position="2"/>
        <end position="209"/>
    </location>
</feature>
<evidence type="ECO:0000313" key="11">
    <source>
        <dbReference type="Proteomes" id="UP001224418"/>
    </source>
</evidence>
<evidence type="ECO:0000256" key="1">
    <source>
        <dbReference type="ARBA" id="ARBA00005187"/>
    </source>
</evidence>
<dbReference type="NCBIfam" id="TIGR01536">
    <property type="entry name" value="asn_synth_AEB"/>
    <property type="match status" value="1"/>
</dbReference>
<dbReference type="EC" id="6.3.5.4" evidence="3"/>
<organism evidence="10 11">
    <name type="scientific">Hathewaya limosa</name>
    <name type="common">Clostridium limosum</name>
    <dbReference type="NCBI Taxonomy" id="1536"/>
    <lineage>
        <taxon>Bacteria</taxon>
        <taxon>Bacillati</taxon>
        <taxon>Bacillota</taxon>
        <taxon>Clostridia</taxon>
        <taxon>Eubacteriales</taxon>
        <taxon>Clostridiaceae</taxon>
        <taxon>Hathewaya</taxon>
    </lineage>
</organism>
<keyword evidence="6" id="KW-0028">Amino-acid biosynthesis</keyword>
<evidence type="ECO:0000256" key="6">
    <source>
        <dbReference type="ARBA" id="ARBA00022888"/>
    </source>
</evidence>
<dbReference type="InterPro" id="IPR014729">
    <property type="entry name" value="Rossmann-like_a/b/a_fold"/>
</dbReference>
<evidence type="ECO:0000313" key="10">
    <source>
        <dbReference type="EMBL" id="MDQ0479572.1"/>
    </source>
</evidence>
<evidence type="ECO:0000256" key="7">
    <source>
        <dbReference type="ARBA" id="ARBA00022962"/>
    </source>
</evidence>
<evidence type="ECO:0000256" key="3">
    <source>
        <dbReference type="ARBA" id="ARBA00012737"/>
    </source>
</evidence>
<dbReference type="SUPFAM" id="SSF52402">
    <property type="entry name" value="Adenine nucleotide alpha hydrolases-like"/>
    <property type="match status" value="1"/>
</dbReference>
<dbReference type="InterPro" id="IPR001962">
    <property type="entry name" value="Asn_synthase"/>
</dbReference>
<protein>
    <recommendedName>
        <fullName evidence="3">asparagine synthase (glutamine-hydrolyzing)</fullName>
        <ecNumber evidence="3">6.3.5.4</ecNumber>
    </recommendedName>
</protein>
<dbReference type="InterPro" id="IPR017932">
    <property type="entry name" value="GATase_2_dom"/>
</dbReference>
<comment type="caution">
    <text evidence="10">The sequence shown here is derived from an EMBL/GenBank/DDBJ whole genome shotgun (WGS) entry which is preliminary data.</text>
</comment>
<dbReference type="InterPro" id="IPR029055">
    <property type="entry name" value="Ntn_hydrolases_N"/>
</dbReference>
<proteinExistence type="inferred from homology"/>
<keyword evidence="11" id="KW-1185">Reference proteome</keyword>
<evidence type="ECO:0000256" key="4">
    <source>
        <dbReference type="ARBA" id="ARBA00022741"/>
    </source>
</evidence>
<dbReference type="CDD" id="cd00712">
    <property type="entry name" value="AsnB"/>
    <property type="match status" value="1"/>
</dbReference>
<evidence type="ECO:0000256" key="8">
    <source>
        <dbReference type="ARBA" id="ARBA00048741"/>
    </source>
</evidence>
<dbReference type="CDD" id="cd01991">
    <property type="entry name" value="Asn_synthase_B_C"/>
    <property type="match status" value="1"/>
</dbReference>
<dbReference type="PIRSF" id="PIRSF001589">
    <property type="entry name" value="Asn_synthetase_glu-h"/>
    <property type="match status" value="1"/>
</dbReference>
<comment type="similarity">
    <text evidence="2">Belongs to the asparagine synthetase family.</text>
</comment>
<accession>A0ABU0JR50</accession>
<dbReference type="PANTHER" id="PTHR43284">
    <property type="entry name" value="ASPARAGINE SYNTHETASE (GLUTAMINE-HYDROLYZING)"/>
    <property type="match status" value="1"/>
</dbReference>
<dbReference type="Gene3D" id="3.60.20.10">
    <property type="entry name" value="Glutamine Phosphoribosylpyrophosphate, subunit 1, domain 1"/>
    <property type="match status" value="1"/>
</dbReference>
<keyword evidence="5" id="KW-0067">ATP-binding</keyword>
<dbReference type="Gene3D" id="3.40.50.620">
    <property type="entry name" value="HUPs"/>
    <property type="match status" value="1"/>
</dbReference>
<dbReference type="PANTHER" id="PTHR43284:SF1">
    <property type="entry name" value="ASPARAGINE SYNTHETASE"/>
    <property type="match status" value="1"/>
</dbReference>
<dbReference type="GO" id="GO:0004066">
    <property type="term" value="F:asparagine synthase (glutamine-hydrolyzing) activity"/>
    <property type="evidence" value="ECO:0007669"/>
    <property type="project" value="UniProtKB-EC"/>
</dbReference>
<sequence length="625" mass="72912">MCGFICFFSNKNLQTDTINSLEDCSKTIIHRGPDKHNSFVDKNFFMSFNRLSILDLNTGNQPFHYKNRYVTVFNGEIYNYKDIIDELKEDYSFVDNTEVETITFAYDKWGESFINKLRGMFAIIIFDRQKNKFVAYRDYFGIKPIYYMQLKDGVVFSSEAKAIYKFSDKQLNILGLNNYLSFQYIPEPSTPVEDIHCVPAGCYITNKKEILNSLSNNKNNELEIVRFFNPALTPCKKTNKEDLKKEIVDTLRNSVEKHLQSDVPVATFLSGGIDSSIITKLASEFNSNLTTFSIGFQMDNYNEVPLAKQFAQDIGVKNINLTINHEDLLEEIYNIVYHMDIPVADPSIIPLYFVTKEASKYFKVVLSGEGSDELFGGYNIYTEENSLKVFKYIPKKLKQIIAKIAYNNLPINMKGRSFLIRGCTELKDRYIGNANIFEDREKFKLIEKNYIKKSHLKVTDSLFNSVKNLDPVSQRQYIDLNTWLIGDILSKTDRMSMAHSLEVRVPFLDKEVFDLCSKLHKEDKINNFTTKHLLREAFKDILPSYLYDRKKLGYPVPIRVWFKNELYSWAKNTIQNTPLDIFDKSFALNLLELHKEGHGDYSRKLWTIIIYILWYEIHILNIRKL</sequence>